<dbReference type="GeneID" id="120538883"/>
<name>A0A8X7XH98_POLSE</name>
<dbReference type="GO" id="GO:0030509">
    <property type="term" value="P:BMP signaling pathway"/>
    <property type="evidence" value="ECO:0007669"/>
    <property type="project" value="TreeGrafter"/>
</dbReference>
<dbReference type="SMART" id="SM00204">
    <property type="entry name" value="TGFB"/>
    <property type="match status" value="1"/>
</dbReference>
<evidence type="ECO:0000256" key="8">
    <source>
        <dbReference type="RuleBase" id="RU000354"/>
    </source>
</evidence>
<dbReference type="CDD" id="cd13767">
    <property type="entry name" value="TGF_beta_BMP9_like"/>
    <property type="match status" value="1"/>
</dbReference>
<dbReference type="RefSeq" id="XP_039624398.1">
    <property type="nucleotide sequence ID" value="XM_039768464.1"/>
</dbReference>
<keyword evidence="5 8" id="KW-0339">Growth factor</keyword>
<dbReference type="PANTHER" id="PTHR11848:SF39">
    <property type="entry name" value="BONE MORPHOGENETIC PROTEIN 10"/>
    <property type="match status" value="1"/>
</dbReference>
<dbReference type="Gene3D" id="2.10.90.10">
    <property type="entry name" value="Cystine-knot cytokines"/>
    <property type="match status" value="1"/>
</dbReference>
<dbReference type="PRINTS" id="PR00669">
    <property type="entry name" value="INHIBINA"/>
</dbReference>
<dbReference type="AlphaFoldDB" id="A0A8X7XH98"/>
<keyword evidence="3" id="KW-0964">Secreted</keyword>
<sequence>MPADCARRMITTLLCICMALSLLIHIGRCSPIMAPDDPHPGVGDDGLPLFNDPLMEQDSGLDFQSLIRSQFLKTFNLSDIPHPEGGKVDPPEYMLELYNKFANDRTSMPSANIVRSFKNEDMSLHRMDADGIRKHSLLFNLSIPHHEKITMAELRLYTLVERDRRMYEGVDRKVTIYEVMDNSSEIDMVAEERGEEKGGGHTQLTELASRQVYSTDSGWEAFDLTNAVHRWRKSDYTTHRLEVHIESVDMLEEEFRRGNLDIDINPDAKHDPLLIVFSDDQSKDKRGEKKATDDMVEQDKLLEFGDITFDLNDLDNGQNEGPNDSSLLHMGSNLIYDSSSRIRRNAKGNFCKKIPLYVDFKDIGWDSWIIAPPGYEAYECKGICSYPFAGHIPHTNHATVQTLLHISNPLRVARACCVPTKLNPMSILYLDNGGIVTYKYKYDDMIVAECGCR</sequence>
<dbReference type="FunFam" id="2.10.90.10:FF:000001">
    <property type="entry name" value="Bone morphogenetic protein 4"/>
    <property type="match status" value="1"/>
</dbReference>
<dbReference type="InterPro" id="IPR017948">
    <property type="entry name" value="TGFb_CS"/>
</dbReference>
<dbReference type="InterPro" id="IPR001839">
    <property type="entry name" value="TGF-b_C"/>
</dbReference>
<proteinExistence type="inferred from homology"/>
<evidence type="ECO:0000256" key="6">
    <source>
        <dbReference type="ARBA" id="ARBA00023157"/>
    </source>
</evidence>
<dbReference type="OrthoDB" id="5987191at2759"/>
<dbReference type="InterPro" id="IPR029034">
    <property type="entry name" value="Cystine-knot_cytokine"/>
</dbReference>
<dbReference type="Pfam" id="PF00019">
    <property type="entry name" value="TGF_beta"/>
    <property type="match status" value="1"/>
</dbReference>
<evidence type="ECO:0000256" key="2">
    <source>
        <dbReference type="ARBA" id="ARBA00006656"/>
    </source>
</evidence>
<evidence type="ECO:0000256" key="3">
    <source>
        <dbReference type="ARBA" id="ARBA00022525"/>
    </source>
</evidence>
<feature type="non-terminal residue" evidence="11">
    <location>
        <position position="1"/>
    </location>
</feature>
<dbReference type="PROSITE" id="PS51362">
    <property type="entry name" value="TGF_BETA_2"/>
    <property type="match status" value="1"/>
</dbReference>
<feature type="signal peptide" evidence="9">
    <location>
        <begin position="1"/>
        <end position="29"/>
    </location>
</feature>
<evidence type="ECO:0000313" key="11">
    <source>
        <dbReference type="EMBL" id="KAG2469125.1"/>
    </source>
</evidence>
<dbReference type="Gene3D" id="2.60.120.970">
    <property type="match status" value="1"/>
</dbReference>
<dbReference type="GO" id="GO:0005125">
    <property type="term" value="F:cytokine activity"/>
    <property type="evidence" value="ECO:0007669"/>
    <property type="project" value="TreeGrafter"/>
</dbReference>
<feature type="non-terminal residue" evidence="11">
    <location>
        <position position="453"/>
    </location>
</feature>
<comment type="similarity">
    <text evidence="2 8">Belongs to the TGF-beta family.</text>
</comment>
<dbReference type="InterPro" id="IPR015615">
    <property type="entry name" value="TGF-beta-rel"/>
</dbReference>
<evidence type="ECO:0000256" key="7">
    <source>
        <dbReference type="ARBA" id="ARBA00023180"/>
    </source>
</evidence>
<organism evidence="11 12">
    <name type="scientific">Polypterus senegalus</name>
    <name type="common">Senegal bichir</name>
    <dbReference type="NCBI Taxonomy" id="55291"/>
    <lineage>
        <taxon>Eukaryota</taxon>
        <taxon>Metazoa</taxon>
        <taxon>Chordata</taxon>
        <taxon>Craniata</taxon>
        <taxon>Vertebrata</taxon>
        <taxon>Euteleostomi</taxon>
        <taxon>Actinopterygii</taxon>
        <taxon>Polypteriformes</taxon>
        <taxon>Polypteridae</taxon>
        <taxon>Polypterus</taxon>
    </lineage>
</organism>
<evidence type="ECO:0000256" key="5">
    <source>
        <dbReference type="ARBA" id="ARBA00023030"/>
    </source>
</evidence>
<dbReference type="Proteomes" id="UP000886611">
    <property type="component" value="Unassembled WGS sequence"/>
</dbReference>
<protein>
    <submittedName>
        <fullName evidence="11">BMP10 protein</fullName>
    </submittedName>
</protein>
<dbReference type="GO" id="GO:0005615">
    <property type="term" value="C:extracellular space"/>
    <property type="evidence" value="ECO:0007669"/>
    <property type="project" value="TreeGrafter"/>
</dbReference>
<evidence type="ECO:0000313" key="12">
    <source>
        <dbReference type="Proteomes" id="UP000886611"/>
    </source>
</evidence>
<feature type="chain" id="PRO_5036497563" evidence="9">
    <location>
        <begin position="30"/>
        <end position="453"/>
    </location>
</feature>
<keyword evidence="6" id="KW-1015">Disulfide bond</keyword>
<keyword evidence="12" id="KW-1185">Reference proteome</keyword>
<gene>
    <name evidence="11" type="primary">Bmp10</name>
    <name evidence="11" type="ORF">GTO96_0004197</name>
</gene>
<dbReference type="PROSITE" id="PS00250">
    <property type="entry name" value="TGF_BETA_1"/>
    <property type="match status" value="1"/>
</dbReference>
<feature type="domain" description="TGF-beta family profile" evidence="10">
    <location>
        <begin position="341"/>
        <end position="453"/>
    </location>
</feature>
<evidence type="ECO:0000259" key="10">
    <source>
        <dbReference type="PROSITE" id="PS51362"/>
    </source>
</evidence>
<dbReference type="GO" id="GO:0008083">
    <property type="term" value="F:growth factor activity"/>
    <property type="evidence" value="ECO:0007669"/>
    <property type="project" value="UniProtKB-KW"/>
</dbReference>
<accession>A0A8X7XH98</accession>
<dbReference type="InterPro" id="IPR001111">
    <property type="entry name" value="TGF-b_propeptide"/>
</dbReference>
<evidence type="ECO:0000256" key="9">
    <source>
        <dbReference type="SAM" id="SignalP"/>
    </source>
</evidence>
<reference evidence="11 12" key="1">
    <citation type="journal article" date="2021" name="Cell">
        <title>Tracing the genetic footprints of vertebrate landing in non-teleost ray-finned fishes.</title>
        <authorList>
            <person name="Bi X."/>
            <person name="Wang K."/>
            <person name="Yang L."/>
            <person name="Pan H."/>
            <person name="Jiang H."/>
            <person name="Wei Q."/>
            <person name="Fang M."/>
            <person name="Yu H."/>
            <person name="Zhu C."/>
            <person name="Cai Y."/>
            <person name="He Y."/>
            <person name="Gan X."/>
            <person name="Zeng H."/>
            <person name="Yu D."/>
            <person name="Zhu Y."/>
            <person name="Jiang H."/>
            <person name="Qiu Q."/>
            <person name="Yang H."/>
            <person name="Zhang Y.E."/>
            <person name="Wang W."/>
            <person name="Zhu M."/>
            <person name="He S."/>
            <person name="Zhang G."/>
        </authorList>
    </citation>
    <scope>NUCLEOTIDE SEQUENCE [LARGE SCALE GENOMIC DNA]</scope>
    <source>
        <strain evidence="11">Bchr_013</strain>
    </source>
</reference>
<evidence type="ECO:0000256" key="1">
    <source>
        <dbReference type="ARBA" id="ARBA00004613"/>
    </source>
</evidence>
<keyword evidence="7" id="KW-0325">Glycoprotein</keyword>
<evidence type="ECO:0000256" key="4">
    <source>
        <dbReference type="ARBA" id="ARBA00022729"/>
    </source>
</evidence>
<dbReference type="Pfam" id="PF00688">
    <property type="entry name" value="TGFb_propeptide"/>
    <property type="match status" value="1"/>
</dbReference>
<comment type="subcellular location">
    <subcellularLocation>
        <location evidence="1">Secreted</location>
    </subcellularLocation>
</comment>
<dbReference type="EMBL" id="JAATIS010000220">
    <property type="protein sequence ID" value="KAG2469125.1"/>
    <property type="molecule type" value="Genomic_DNA"/>
</dbReference>
<comment type="caution">
    <text evidence="11">The sequence shown here is derived from an EMBL/GenBank/DDBJ whole genome shotgun (WGS) entry which is preliminary data.</text>
</comment>
<dbReference type="PANTHER" id="PTHR11848">
    <property type="entry name" value="TGF-BETA FAMILY"/>
    <property type="match status" value="1"/>
</dbReference>
<keyword evidence="4 9" id="KW-0732">Signal</keyword>
<dbReference type="SUPFAM" id="SSF57501">
    <property type="entry name" value="Cystine-knot cytokines"/>
    <property type="match status" value="1"/>
</dbReference>